<dbReference type="InterPro" id="IPR050266">
    <property type="entry name" value="AB_hydrolase_sf"/>
</dbReference>
<protein>
    <recommendedName>
        <fullName evidence="2">AB hydrolase-1 domain-containing protein</fullName>
    </recommendedName>
</protein>
<sequence>MSAHERRPRCQCALSRPGGSRLRLPERRIRENGAIAAGGDGGRVADVIREAHVNGIKLVYREEGDPAAPPLLLIHGRTADHNDWNGITQHFAARHHVFAIDLRGHGGSDHPGEYPLPEMAEDVVALLDHLGIERATLIGHSLGGVVSYHLATNHPERVERLVLEDPAPPLPLEGRAPLVEDGSTAFDWRMMHDTERQLLNPDPAWLDGLGKITAPTLVIGGGELSPFDSAGVAARIPGAEFVVIEVGHLVHVNGRRPFLQAVDTFLNR</sequence>
<feature type="domain" description="AB hydrolase-1" evidence="2">
    <location>
        <begin position="69"/>
        <end position="169"/>
    </location>
</feature>
<gene>
    <name evidence="3" type="ORF">GCM10022419_019140</name>
</gene>
<dbReference type="Pfam" id="PF00561">
    <property type="entry name" value="Abhydrolase_1"/>
    <property type="match status" value="1"/>
</dbReference>
<evidence type="ECO:0000256" key="1">
    <source>
        <dbReference type="ARBA" id="ARBA00022801"/>
    </source>
</evidence>
<dbReference type="InterPro" id="IPR029058">
    <property type="entry name" value="AB_hydrolase_fold"/>
</dbReference>
<dbReference type="Proteomes" id="UP001500630">
    <property type="component" value="Unassembled WGS sequence"/>
</dbReference>
<dbReference type="Gene3D" id="3.40.50.1820">
    <property type="entry name" value="alpha/beta hydrolase"/>
    <property type="match status" value="1"/>
</dbReference>
<dbReference type="SUPFAM" id="SSF53474">
    <property type="entry name" value="alpha/beta-Hydrolases"/>
    <property type="match status" value="1"/>
</dbReference>
<keyword evidence="1" id="KW-0378">Hydrolase</keyword>
<keyword evidence="4" id="KW-1185">Reference proteome</keyword>
<dbReference type="PANTHER" id="PTHR43798:SF31">
    <property type="entry name" value="AB HYDROLASE SUPERFAMILY PROTEIN YCLE"/>
    <property type="match status" value="1"/>
</dbReference>
<evidence type="ECO:0000313" key="4">
    <source>
        <dbReference type="Proteomes" id="UP001500630"/>
    </source>
</evidence>
<name>A0ABP6VTT6_9ACTN</name>
<dbReference type="PRINTS" id="PR00111">
    <property type="entry name" value="ABHYDROLASE"/>
</dbReference>
<dbReference type="InterPro" id="IPR000073">
    <property type="entry name" value="AB_hydrolase_1"/>
</dbReference>
<reference evidence="4" key="1">
    <citation type="journal article" date="2019" name="Int. J. Syst. Evol. Microbiol.">
        <title>The Global Catalogue of Microorganisms (GCM) 10K type strain sequencing project: providing services to taxonomists for standard genome sequencing and annotation.</title>
        <authorList>
            <consortium name="The Broad Institute Genomics Platform"/>
            <consortium name="The Broad Institute Genome Sequencing Center for Infectious Disease"/>
            <person name="Wu L."/>
            <person name="Ma J."/>
        </authorList>
    </citation>
    <scope>NUCLEOTIDE SEQUENCE [LARGE SCALE GENOMIC DNA]</scope>
    <source>
        <strain evidence="4">JCM 17326</strain>
    </source>
</reference>
<organism evidence="3 4">
    <name type="scientific">Nonomuraea rosea</name>
    <dbReference type="NCBI Taxonomy" id="638574"/>
    <lineage>
        <taxon>Bacteria</taxon>
        <taxon>Bacillati</taxon>
        <taxon>Actinomycetota</taxon>
        <taxon>Actinomycetes</taxon>
        <taxon>Streptosporangiales</taxon>
        <taxon>Streptosporangiaceae</taxon>
        <taxon>Nonomuraea</taxon>
    </lineage>
</organism>
<evidence type="ECO:0000313" key="3">
    <source>
        <dbReference type="EMBL" id="GAA3539283.1"/>
    </source>
</evidence>
<accession>A0ABP6VTT6</accession>
<proteinExistence type="predicted"/>
<dbReference type="EMBL" id="BAABDQ010000003">
    <property type="protein sequence ID" value="GAA3539283.1"/>
    <property type="molecule type" value="Genomic_DNA"/>
</dbReference>
<dbReference type="PANTHER" id="PTHR43798">
    <property type="entry name" value="MONOACYLGLYCEROL LIPASE"/>
    <property type="match status" value="1"/>
</dbReference>
<evidence type="ECO:0000259" key="2">
    <source>
        <dbReference type="Pfam" id="PF00561"/>
    </source>
</evidence>
<comment type="caution">
    <text evidence="3">The sequence shown here is derived from an EMBL/GenBank/DDBJ whole genome shotgun (WGS) entry which is preliminary data.</text>
</comment>